<evidence type="ECO:0000313" key="2">
    <source>
        <dbReference type="Proteomes" id="UP000645676"/>
    </source>
</evidence>
<dbReference type="Proteomes" id="UP000645676">
    <property type="component" value="Unassembled WGS sequence"/>
</dbReference>
<dbReference type="SMR" id="A0A832WL45"/>
<organism evidence="1 2">
    <name type="scientific">Methanocaldococcus jannaschii</name>
    <dbReference type="NCBI Taxonomy" id="2190"/>
    <lineage>
        <taxon>Archaea</taxon>
        <taxon>Methanobacteriati</taxon>
        <taxon>Methanobacteriota</taxon>
        <taxon>Methanomada group</taxon>
        <taxon>Methanococci</taxon>
        <taxon>Methanococcales</taxon>
        <taxon>Methanocaldococcaceae</taxon>
        <taxon>Methanocaldococcus</taxon>
    </lineage>
</organism>
<name>A0A832WL45_9EURY</name>
<dbReference type="EMBL" id="DUJR01000017">
    <property type="protein sequence ID" value="HII59616.1"/>
    <property type="molecule type" value="Genomic_DNA"/>
</dbReference>
<gene>
    <name evidence="1" type="ORF">HA335_03400</name>
</gene>
<proteinExistence type="predicted"/>
<dbReference type="OMA" id="IMGYIRR"/>
<reference evidence="1" key="1">
    <citation type="journal article" date="2020" name="bioRxiv">
        <title>A rank-normalized archaeal taxonomy based on genome phylogeny resolves widespread incomplete and uneven classifications.</title>
        <authorList>
            <person name="Rinke C."/>
            <person name="Chuvochina M."/>
            <person name="Mussig A.J."/>
            <person name="Chaumeil P.-A."/>
            <person name="Waite D.W."/>
            <person name="Whitman W.B."/>
            <person name="Parks D.H."/>
            <person name="Hugenholtz P."/>
        </authorList>
    </citation>
    <scope>NUCLEOTIDE SEQUENCE</scope>
    <source>
        <strain evidence="1">UBA8849</strain>
    </source>
</reference>
<protein>
    <submittedName>
        <fullName evidence="1">Uncharacterized protein</fullName>
    </submittedName>
</protein>
<sequence length="180" mass="21797">MPNIWGGMLEKTVKITFIFESEKRLNWEGYVNYLIFAHYFKLIYILLRNNKELLERILKDSLDNKEDYHKLGKYLHHDIMGYIRRHGYLSFLPFTPLPFYKELCEKFMTKIPEKPIIDYKCIERIENNKIIFEFEGEEECLRCLMYLKDSSIDESIKVIKSEEMVVKILEILLYILHNLL</sequence>
<accession>A0A832WL45</accession>
<dbReference type="AlphaFoldDB" id="A0A832WL45"/>
<comment type="caution">
    <text evidence="1">The sequence shown here is derived from an EMBL/GenBank/DDBJ whole genome shotgun (WGS) entry which is preliminary data.</text>
</comment>
<evidence type="ECO:0000313" key="1">
    <source>
        <dbReference type="EMBL" id="HII59616.1"/>
    </source>
</evidence>